<dbReference type="PANTHER" id="PTHR22617">
    <property type="entry name" value="CHEMOTAXIS SENSOR HISTIDINE KINASE-RELATED"/>
    <property type="match status" value="1"/>
</dbReference>
<dbReference type="SMART" id="SM00260">
    <property type="entry name" value="CheW"/>
    <property type="match status" value="1"/>
</dbReference>
<dbReference type="GO" id="GO:0005829">
    <property type="term" value="C:cytosol"/>
    <property type="evidence" value="ECO:0007669"/>
    <property type="project" value="TreeGrafter"/>
</dbReference>
<protein>
    <submittedName>
        <fullName evidence="2">Chemotaxis signal transduction protein</fullName>
    </submittedName>
</protein>
<evidence type="ECO:0000313" key="2">
    <source>
        <dbReference type="EMBL" id="CDR33831.1"/>
    </source>
</evidence>
<dbReference type="Pfam" id="PF01584">
    <property type="entry name" value="CheW"/>
    <property type="match status" value="1"/>
</dbReference>
<proteinExistence type="predicted"/>
<dbReference type="GO" id="GO:0007165">
    <property type="term" value="P:signal transduction"/>
    <property type="evidence" value="ECO:0007669"/>
    <property type="project" value="InterPro"/>
</dbReference>
<feature type="domain" description="CheW-like" evidence="1">
    <location>
        <begin position="1"/>
        <end position="138"/>
    </location>
</feature>
<name>A0A090CYY3_9BACT</name>
<reference evidence="2" key="2">
    <citation type="submission" date="2014-09" db="EMBL/GenBank/DDBJ databases">
        <title>Criblamydia sequanensis harbors a mega-plasmid encoding arsenite resistance.</title>
        <authorList>
            <person name="Bertelli C."/>
            <person name="Goesmann A."/>
            <person name="Greub G."/>
        </authorList>
    </citation>
    <scope>NUCLEOTIDE SEQUENCE [LARGE SCALE GENOMIC DNA]</scope>
    <source>
        <strain evidence="2">CRIB-18</strain>
    </source>
</reference>
<dbReference type="SUPFAM" id="SSF50341">
    <property type="entry name" value="CheW-like"/>
    <property type="match status" value="1"/>
</dbReference>
<dbReference type="Gene3D" id="2.40.50.180">
    <property type="entry name" value="CheA-289, Domain 4"/>
    <property type="match status" value="1"/>
</dbReference>
<dbReference type="STRING" id="1437425.CSEC_1004"/>
<evidence type="ECO:0000259" key="1">
    <source>
        <dbReference type="PROSITE" id="PS50851"/>
    </source>
</evidence>
<dbReference type="InterPro" id="IPR002545">
    <property type="entry name" value="CheW-lke_dom"/>
</dbReference>
<dbReference type="Gene3D" id="2.30.30.40">
    <property type="entry name" value="SH3 Domains"/>
    <property type="match status" value="1"/>
</dbReference>
<dbReference type="EMBL" id="CCEJ010000004">
    <property type="protein sequence ID" value="CDR33831.1"/>
    <property type="molecule type" value="Genomic_DNA"/>
</dbReference>
<keyword evidence="3" id="KW-1185">Reference proteome</keyword>
<dbReference type="RefSeq" id="WP_053331797.1">
    <property type="nucleotide sequence ID" value="NZ_CCEJ010000004.1"/>
</dbReference>
<gene>
    <name evidence="2" type="ORF">CSEC_1004</name>
</gene>
<dbReference type="eggNOG" id="COG0835">
    <property type="taxonomic scope" value="Bacteria"/>
</dbReference>
<dbReference type="PROSITE" id="PS50851">
    <property type="entry name" value="CHEW"/>
    <property type="match status" value="1"/>
</dbReference>
<reference evidence="2" key="1">
    <citation type="submission" date="2013-12" db="EMBL/GenBank/DDBJ databases">
        <authorList>
            <person name="Linke B."/>
        </authorList>
    </citation>
    <scope>NUCLEOTIDE SEQUENCE [LARGE SCALE GENOMIC DNA]</scope>
    <source>
        <strain evidence="2">CRIB-18</strain>
    </source>
</reference>
<dbReference type="GO" id="GO:0006935">
    <property type="term" value="P:chemotaxis"/>
    <property type="evidence" value="ECO:0007669"/>
    <property type="project" value="InterPro"/>
</dbReference>
<dbReference type="InterPro" id="IPR039315">
    <property type="entry name" value="CheW"/>
</dbReference>
<dbReference type="PANTHER" id="PTHR22617:SF23">
    <property type="entry name" value="CHEMOTAXIS PROTEIN CHEW"/>
    <property type="match status" value="1"/>
</dbReference>
<dbReference type="Proteomes" id="UP000031552">
    <property type="component" value="Unassembled WGS sequence"/>
</dbReference>
<accession>A0A090CYY3</accession>
<sequence>MQHLLFFCGETAYAINCHFVKEVLPFVLLTEIANSPHFVKGVMNYHGDPVFVIDFSILTLNRPSELLLSSRIALISQEKEELSFGIFGEKMTEIIDIPEFEIKIDENCESAFIESMALTSGKKVQIINIKKLSTLLTLNLT</sequence>
<dbReference type="InterPro" id="IPR036061">
    <property type="entry name" value="CheW-like_dom_sf"/>
</dbReference>
<comment type="caution">
    <text evidence="2">The sequence shown here is derived from an EMBL/GenBank/DDBJ whole genome shotgun (WGS) entry which is preliminary data.</text>
</comment>
<evidence type="ECO:0000313" key="3">
    <source>
        <dbReference type="Proteomes" id="UP000031552"/>
    </source>
</evidence>
<dbReference type="AlphaFoldDB" id="A0A090CYY3"/>
<organism evidence="2 3">
    <name type="scientific">Candidatus Criblamydia sequanensis CRIB-18</name>
    <dbReference type="NCBI Taxonomy" id="1437425"/>
    <lineage>
        <taxon>Bacteria</taxon>
        <taxon>Pseudomonadati</taxon>
        <taxon>Chlamydiota</taxon>
        <taxon>Chlamydiia</taxon>
        <taxon>Parachlamydiales</taxon>
        <taxon>Candidatus Criblamydiaceae</taxon>
        <taxon>Candidatus Criblamydia</taxon>
    </lineage>
</organism>